<proteinExistence type="predicted"/>
<protein>
    <submittedName>
        <fullName evidence="1">Uncharacterized protein</fullName>
    </submittedName>
</protein>
<dbReference type="EMBL" id="SBII01000005">
    <property type="protein sequence ID" value="RWX00324.1"/>
    <property type="molecule type" value="Genomic_DNA"/>
</dbReference>
<evidence type="ECO:0000313" key="2">
    <source>
        <dbReference type="Proteomes" id="UP000287527"/>
    </source>
</evidence>
<name>A0A3S3QL08_9FLAO</name>
<gene>
    <name evidence="1" type="ORF">EPI11_08585</name>
</gene>
<dbReference type="Proteomes" id="UP000287527">
    <property type="component" value="Unassembled WGS sequence"/>
</dbReference>
<reference evidence="1 2" key="1">
    <citation type="submission" date="2019-01" db="EMBL/GenBank/DDBJ databases">
        <title>Flavobacterium sp. nov.,isolated from freshwater.</title>
        <authorList>
            <person name="Zhang R."/>
            <person name="Du Z.-J."/>
        </authorList>
    </citation>
    <scope>NUCLEOTIDE SEQUENCE [LARGE SCALE GENOMIC DNA]</scope>
    <source>
        <strain evidence="1 2">1E403</strain>
    </source>
</reference>
<evidence type="ECO:0000313" key="1">
    <source>
        <dbReference type="EMBL" id="RWX00324.1"/>
    </source>
</evidence>
<accession>A0A3S3QL08</accession>
<dbReference type="OrthoDB" id="1344571at2"/>
<comment type="caution">
    <text evidence="1">The sequence shown here is derived from an EMBL/GenBank/DDBJ whole genome shotgun (WGS) entry which is preliminary data.</text>
</comment>
<organism evidence="1 2">
    <name type="scientific">Flavobacterium cerinum</name>
    <dbReference type="NCBI Taxonomy" id="2502784"/>
    <lineage>
        <taxon>Bacteria</taxon>
        <taxon>Pseudomonadati</taxon>
        <taxon>Bacteroidota</taxon>
        <taxon>Flavobacteriia</taxon>
        <taxon>Flavobacteriales</taxon>
        <taxon>Flavobacteriaceae</taxon>
        <taxon>Flavobacterium</taxon>
    </lineage>
</organism>
<keyword evidence="2" id="KW-1185">Reference proteome</keyword>
<dbReference type="AlphaFoldDB" id="A0A3S3QL08"/>
<sequence length="238" mass="27366">MKNFYAIAKEGDEPHEFEIKFFDDKIKHNRVTNEGLGAINIESYLKPATDAEYDMKFREAMYAIKPIYKVPHFLDYQFSRYEGEKTEFLAQIRYVILPRSKNGKPAHAEIIEKWLESKEEKSASIGTYTIQTGDVHAPIQIQQNSNHSSQKQIINYTTSEINDVFSALRVDIEKLDKSIREDFNLEINYAVKQLEKENDIKPQLLNIGKLISNVGLPIFTNLISSGAFEAIKPLFGIQ</sequence>
<dbReference type="RefSeq" id="WP_128389553.1">
    <property type="nucleotide sequence ID" value="NZ_SBII01000005.1"/>
</dbReference>